<protein>
    <submittedName>
        <fullName evidence="3">Putative carboxylic ester hydrolase</fullName>
    </submittedName>
</protein>
<dbReference type="InterPro" id="IPR004177">
    <property type="entry name" value="DDHD_dom"/>
</dbReference>
<feature type="region of interest" description="Disordered" evidence="1">
    <location>
        <begin position="803"/>
        <end position="828"/>
    </location>
</feature>
<dbReference type="PROSITE" id="PS51043">
    <property type="entry name" value="DDHD"/>
    <property type="match status" value="1"/>
</dbReference>
<feature type="compositionally biased region" description="Polar residues" evidence="1">
    <location>
        <begin position="504"/>
        <end position="520"/>
    </location>
</feature>
<feature type="domain" description="DDHD" evidence="2">
    <location>
        <begin position="672"/>
        <end position="885"/>
    </location>
</feature>
<feature type="region of interest" description="Disordered" evidence="1">
    <location>
        <begin position="225"/>
        <end position="250"/>
    </location>
</feature>
<dbReference type="InterPro" id="IPR058055">
    <property type="entry name" value="PA-PLA1"/>
</dbReference>
<dbReference type="Pfam" id="PF02862">
    <property type="entry name" value="DDHD"/>
    <property type="match status" value="1"/>
</dbReference>
<feature type="compositionally biased region" description="Basic and acidic residues" evidence="1">
    <location>
        <begin position="803"/>
        <end position="826"/>
    </location>
</feature>
<feature type="compositionally biased region" description="Basic and acidic residues" evidence="1">
    <location>
        <begin position="484"/>
        <end position="503"/>
    </location>
</feature>
<dbReference type="PANTHER" id="PTHR23509:SF10">
    <property type="entry name" value="LD21067P"/>
    <property type="match status" value="1"/>
</dbReference>
<feature type="compositionally biased region" description="Basic and acidic residues" evidence="1">
    <location>
        <begin position="328"/>
        <end position="347"/>
    </location>
</feature>
<dbReference type="InterPro" id="IPR057826">
    <property type="entry name" value="WWE_C20G8.02"/>
</dbReference>
<dbReference type="EMBL" id="CP014501">
    <property type="protein sequence ID" value="ANB12334.1"/>
    <property type="molecule type" value="Genomic_DNA"/>
</dbReference>
<dbReference type="RefSeq" id="XP_018734811.1">
    <property type="nucleotide sequence ID" value="XM_018882532.1"/>
</dbReference>
<evidence type="ECO:0000313" key="4">
    <source>
        <dbReference type="Proteomes" id="UP000189580"/>
    </source>
</evidence>
<dbReference type="Proteomes" id="UP000189580">
    <property type="component" value="Chromosome a"/>
</dbReference>
<name>A0A167D0P5_9ASCO</name>
<dbReference type="GO" id="GO:0046872">
    <property type="term" value="F:metal ion binding"/>
    <property type="evidence" value="ECO:0007669"/>
    <property type="project" value="InterPro"/>
</dbReference>
<evidence type="ECO:0000256" key="1">
    <source>
        <dbReference type="SAM" id="MobiDB-lite"/>
    </source>
</evidence>
<evidence type="ECO:0000313" key="3">
    <source>
        <dbReference type="EMBL" id="ANB12334.1"/>
    </source>
</evidence>
<feature type="compositionally biased region" description="Polar residues" evidence="1">
    <location>
        <begin position="449"/>
        <end position="461"/>
    </location>
</feature>
<dbReference type="GeneID" id="30037632"/>
<keyword evidence="3" id="KW-0378">Hydrolase</keyword>
<keyword evidence="4" id="KW-1185">Reference proteome</keyword>
<proteinExistence type="predicted"/>
<feature type="region of interest" description="Disordered" evidence="1">
    <location>
        <begin position="381"/>
        <end position="408"/>
    </location>
</feature>
<feature type="compositionally biased region" description="Basic and acidic residues" evidence="1">
    <location>
        <begin position="384"/>
        <end position="406"/>
    </location>
</feature>
<dbReference type="KEGG" id="slb:AWJ20_584"/>
<dbReference type="Pfam" id="PF23463">
    <property type="entry name" value="WWE_2"/>
    <property type="match status" value="1"/>
</dbReference>
<evidence type="ECO:0000259" key="2">
    <source>
        <dbReference type="PROSITE" id="PS51043"/>
    </source>
</evidence>
<sequence length="888" mass="98215">MGILVTSATRVVRKTTRTGANRVIPVCVRLFDRRGLSGSGPRLTSDDKDVLKVAWYYATDVPKSKPEYFNWTPTTTASKFSVFSEKDSARLEAAYQRIKLERKRAEDSKLDPKLLDINMDEDDEFVDKQSIGSATPTSRPIDHPPVPVKEDGLFLVDLDKRELRPCYWDGPVYDVRRGTWFYSGSKLVPCPENLAADLESAYQKELGRLKRLKVLETQLANAEKLKTKNSQGDQNDDVAKDNDNVEPVETGTSGKLVISKLSSDLKSEKAKGSYAIECNEDPQIDVVKFSDESPSVAYGYKSLSSGVLQKIASTLGGSSTKLLRGYRSKGDERDKEKEPQSLADEPKTTTYSSPLLTAMANSGASTNTISKIEDTFLPWSAKSSESKMEEQMKNDYDESNDGHENGPEGPVDHLVLCIHGIGQKLSQKVDSVNFVHDINMFRKLTKTLQSGDSPINFSSPITGEEEDGEDGDVHQNADNSEAGQKADETFNSTKQKEDPEKQHGSSQNSKDNPTKTSTGNSKRKRNRVQVLPVLWRHDMSFGRKASSDQKEFLSVQDINVEGIPAIRTLFSDVIADFLLFSEPVHKKQMLEIVTYQLNRIYREFCKHNPIFAKNPKVSIIAHSLGSVIGYEALRAAHKVQKQRKQPPPSSFTTSSSSKDSSLPPAPPSSTYLEFQVSNYITIGSPLGLFLLIGGSTIRPEELNIGAMYNLFHPSDPISYRVEPLVTPYAAKLKPVPIPFTKGGLTTQIQELSELGSKISQSASMMWSNITSSLTKSDLLEQIKKTDEEEAAVAAAAAALRAKAESKEDSDDSSAKSDTQQRQKDLPSEQLDVVNTKLKALNPAGRLDYVLQEGVLDISILSAIASHVSYFETEDIANFVLQILYKHAK</sequence>
<dbReference type="GO" id="GO:0005737">
    <property type="term" value="C:cytoplasm"/>
    <property type="evidence" value="ECO:0007669"/>
    <property type="project" value="TreeGrafter"/>
</dbReference>
<feature type="region of interest" description="Disordered" evidence="1">
    <location>
        <begin position="449"/>
        <end position="524"/>
    </location>
</feature>
<dbReference type="OrthoDB" id="69269at2759"/>
<dbReference type="SMART" id="SM01127">
    <property type="entry name" value="DDHD"/>
    <property type="match status" value="1"/>
</dbReference>
<gene>
    <name evidence="3" type="ORF">AWJ20_584</name>
</gene>
<feature type="compositionally biased region" description="Low complexity" evidence="1">
    <location>
        <begin position="650"/>
        <end position="662"/>
    </location>
</feature>
<dbReference type="PANTHER" id="PTHR23509">
    <property type="entry name" value="PA-PL1 PHOSPHOLIPASE FAMILY"/>
    <property type="match status" value="1"/>
</dbReference>
<reference evidence="3 4" key="1">
    <citation type="submission" date="2016-02" db="EMBL/GenBank/DDBJ databases">
        <title>Complete genome sequence and transcriptome regulation of the pentose utilising yeast Sugiyamaella lignohabitans.</title>
        <authorList>
            <person name="Bellasio M."/>
            <person name="Peymann A."/>
            <person name="Valli M."/>
            <person name="Sipitzky M."/>
            <person name="Graf A."/>
            <person name="Sauer M."/>
            <person name="Marx H."/>
            <person name="Mattanovich D."/>
        </authorList>
    </citation>
    <scope>NUCLEOTIDE SEQUENCE [LARGE SCALE GENOMIC DNA]</scope>
    <source>
        <strain evidence="3 4">CBS 10342</strain>
    </source>
</reference>
<accession>A0A167D0P5</accession>
<dbReference type="GO" id="GO:0004620">
    <property type="term" value="F:phospholipase activity"/>
    <property type="evidence" value="ECO:0007669"/>
    <property type="project" value="TreeGrafter"/>
</dbReference>
<feature type="region of interest" description="Disordered" evidence="1">
    <location>
        <begin position="321"/>
        <end position="355"/>
    </location>
</feature>
<organism evidence="3 4">
    <name type="scientific">Sugiyamaella lignohabitans</name>
    <dbReference type="NCBI Taxonomy" id="796027"/>
    <lineage>
        <taxon>Eukaryota</taxon>
        <taxon>Fungi</taxon>
        <taxon>Dikarya</taxon>
        <taxon>Ascomycota</taxon>
        <taxon>Saccharomycotina</taxon>
        <taxon>Dipodascomycetes</taxon>
        <taxon>Dipodascales</taxon>
        <taxon>Trichomonascaceae</taxon>
        <taxon>Sugiyamaella</taxon>
    </lineage>
</organism>
<dbReference type="AlphaFoldDB" id="A0A167D0P5"/>
<feature type="region of interest" description="Disordered" evidence="1">
    <location>
        <begin position="639"/>
        <end position="666"/>
    </location>
</feature>